<dbReference type="InterPro" id="IPR000949">
    <property type="entry name" value="ELM2_dom"/>
</dbReference>
<dbReference type="Gene3D" id="2.30.30.490">
    <property type="match status" value="1"/>
</dbReference>
<dbReference type="EMBL" id="JAKROA010000003">
    <property type="protein sequence ID" value="KAL5108635.1"/>
    <property type="molecule type" value="Genomic_DNA"/>
</dbReference>
<evidence type="ECO:0000256" key="2">
    <source>
        <dbReference type="ARBA" id="ARBA00022771"/>
    </source>
</evidence>
<organism evidence="10 11">
    <name type="scientific">Taenia crassiceps</name>
    <dbReference type="NCBI Taxonomy" id="6207"/>
    <lineage>
        <taxon>Eukaryota</taxon>
        <taxon>Metazoa</taxon>
        <taxon>Spiralia</taxon>
        <taxon>Lophotrochozoa</taxon>
        <taxon>Platyhelminthes</taxon>
        <taxon>Cestoda</taxon>
        <taxon>Eucestoda</taxon>
        <taxon>Cyclophyllidea</taxon>
        <taxon>Taeniidae</taxon>
        <taxon>Taenia</taxon>
    </lineage>
</organism>
<evidence type="ECO:0000259" key="7">
    <source>
        <dbReference type="PROSITE" id="PS51038"/>
    </source>
</evidence>
<evidence type="ECO:0000313" key="11">
    <source>
        <dbReference type="Proteomes" id="UP001651158"/>
    </source>
</evidence>
<keyword evidence="3" id="KW-0862">Zinc</keyword>
<evidence type="ECO:0000313" key="10">
    <source>
        <dbReference type="EMBL" id="KAL5108635.1"/>
    </source>
</evidence>
<dbReference type="SMART" id="SM00401">
    <property type="entry name" value="ZnF_GATA"/>
    <property type="match status" value="1"/>
</dbReference>
<evidence type="ECO:0000256" key="5">
    <source>
        <dbReference type="PROSITE-ProRule" id="PRU00042"/>
    </source>
</evidence>
<dbReference type="InterPro" id="IPR001025">
    <property type="entry name" value="BAH_dom"/>
</dbReference>
<evidence type="ECO:0000256" key="1">
    <source>
        <dbReference type="ARBA" id="ARBA00022723"/>
    </source>
</evidence>
<dbReference type="PROSITE" id="PS00028">
    <property type="entry name" value="ZINC_FINGER_C2H2_1"/>
    <property type="match status" value="1"/>
</dbReference>
<feature type="domain" description="C2H2-type" evidence="6">
    <location>
        <begin position="413"/>
        <end position="438"/>
    </location>
</feature>
<dbReference type="PROSITE" id="PS50157">
    <property type="entry name" value="ZINC_FINGER_C2H2_2"/>
    <property type="match status" value="1"/>
</dbReference>
<dbReference type="InterPro" id="IPR040138">
    <property type="entry name" value="MIER/MTA"/>
</dbReference>
<evidence type="ECO:0000259" key="8">
    <source>
        <dbReference type="PROSITE" id="PS51156"/>
    </source>
</evidence>
<sequence length="681" mass="77166">MTSNNIYRVGDCVYFEESASAPYQIRRIEELDKVSGNEVDVKVRCFYRRRDLPPDLSELHPQILLVDGLSDAQIHQLGQRELFVSQHVEILQATHIRGKCSVNMRDDIVEENLQSLLDREDTFFYQLSYDPVKKTLQAEKGCIRVGSDFQATIPDLVDFNQTNTNHKEHDRETRMWSPPSSSVLSPSDLDAYLTMCKSLATLARANYAPSSLRHPSLISAAACASRDTTHQLAMDTLQEAGHSIPKALKVLAPPDQAPILRLDEMEKWSITEGNLFQQGLQKFDKSFREIQKAMLPWKSLESLVGFYYMWKTTDHYLQQKRAKGIDESERRLKQIYISNYSKPNQSVLYPAGRADAPIKCEGCEVSTTPQWYALGASPNVLKVCSSCWSYWKRYGDLKHISVFDKLGPLTMVYKCPLQNCDEEFDEKINLVLHLDARHPQFGSVCANQVQPTPSTRIIKCPTVSRNANFFFLSSPNLRFSRRMEMGRQCRQSARRPFKPIVLEMAVLKALLVSRLAAHPDLLSRLAAAVYEKKPKPSKEAAAGRLLSFVRKLTPVSEIEFVTSKRGMFNCSPIFLKHQPSLDPSSFTVANYPNCSPAALAAVDGNSDINLLPSNSTLSIAVPPTNSRAETLMFHATKNLKRKRREMVSSKNLHRLCRRPWSTEVLTNDLNSRSNENNAKNQ</sequence>
<dbReference type="PROSITE" id="PS51293">
    <property type="entry name" value="SANT"/>
    <property type="match status" value="1"/>
</dbReference>
<evidence type="ECO:0000259" key="9">
    <source>
        <dbReference type="PROSITE" id="PS51293"/>
    </source>
</evidence>
<dbReference type="Pfam" id="PF01448">
    <property type="entry name" value="ELM2"/>
    <property type="match status" value="1"/>
</dbReference>
<dbReference type="Gene3D" id="1.10.10.60">
    <property type="entry name" value="Homeodomain-like"/>
    <property type="match status" value="1"/>
</dbReference>
<dbReference type="Gene3D" id="4.10.1240.50">
    <property type="match status" value="1"/>
</dbReference>
<accession>A0ABR4QG45</accession>
<dbReference type="PROSITE" id="PS51038">
    <property type="entry name" value="BAH"/>
    <property type="match status" value="1"/>
</dbReference>
<dbReference type="InterPro" id="IPR017884">
    <property type="entry name" value="SANT_dom"/>
</dbReference>
<feature type="domain" description="SANT" evidence="9">
    <location>
        <begin position="263"/>
        <end position="315"/>
    </location>
</feature>
<keyword evidence="2 5" id="KW-0863">Zinc-finger</keyword>
<dbReference type="InterPro" id="IPR000679">
    <property type="entry name" value="Znf_GATA"/>
</dbReference>
<keyword evidence="11" id="KW-1185">Reference proteome</keyword>
<comment type="caution">
    <text evidence="10">The sequence shown here is derived from an EMBL/GenBank/DDBJ whole genome shotgun (WGS) entry which is preliminary data.</text>
</comment>
<evidence type="ECO:0000256" key="3">
    <source>
        <dbReference type="ARBA" id="ARBA00022833"/>
    </source>
</evidence>
<gene>
    <name evidence="10" type="ORF">TcWFU_002650</name>
</gene>
<dbReference type="InterPro" id="IPR013087">
    <property type="entry name" value="Znf_C2H2_type"/>
</dbReference>
<keyword evidence="1" id="KW-0479">Metal-binding</keyword>
<reference evidence="10 11" key="1">
    <citation type="journal article" date="2022" name="Front. Cell. Infect. Microbiol.">
        <title>The Genomes of Two Strains of Taenia crassiceps the Animal Model for the Study of Human Cysticercosis.</title>
        <authorList>
            <person name="Bobes R.J."/>
            <person name="Estrada K."/>
            <person name="Rios-Valencia D.G."/>
            <person name="Calderon-Gallegos A."/>
            <person name="de la Torre P."/>
            <person name="Carrero J.C."/>
            <person name="Sanchez-Flores A."/>
            <person name="Laclette J.P."/>
        </authorList>
    </citation>
    <scope>NUCLEOTIDE SEQUENCE [LARGE SCALE GENOMIC DNA]</scope>
    <source>
        <strain evidence="10">WFUcys</strain>
    </source>
</reference>
<dbReference type="PANTHER" id="PTHR10865:SF29">
    <property type="entry name" value="METASTASIS ASSOCIATED 1-LIKE, ISOFORM D"/>
    <property type="match status" value="1"/>
</dbReference>
<keyword evidence="4" id="KW-0539">Nucleus</keyword>
<dbReference type="Proteomes" id="UP001651158">
    <property type="component" value="Unassembled WGS sequence"/>
</dbReference>
<dbReference type="SUPFAM" id="SSF46689">
    <property type="entry name" value="Homeodomain-like"/>
    <property type="match status" value="1"/>
</dbReference>
<proteinExistence type="predicted"/>
<evidence type="ECO:0000256" key="4">
    <source>
        <dbReference type="ARBA" id="ARBA00023242"/>
    </source>
</evidence>
<feature type="domain" description="BAH" evidence="7">
    <location>
        <begin position="5"/>
        <end position="140"/>
    </location>
</feature>
<name>A0ABR4QG45_9CEST</name>
<protein>
    <submittedName>
        <fullName evidence="10">Metastasis-associated protein MTA2</fullName>
    </submittedName>
</protein>
<dbReference type="PROSITE" id="PS51156">
    <property type="entry name" value="ELM2"/>
    <property type="match status" value="1"/>
</dbReference>
<dbReference type="InterPro" id="IPR009057">
    <property type="entry name" value="Homeodomain-like_sf"/>
</dbReference>
<dbReference type="Pfam" id="PF01426">
    <property type="entry name" value="BAH"/>
    <property type="match status" value="1"/>
</dbReference>
<feature type="domain" description="ELM2" evidence="8">
    <location>
        <begin position="141"/>
        <end position="255"/>
    </location>
</feature>
<dbReference type="InterPro" id="IPR043151">
    <property type="entry name" value="BAH_sf"/>
</dbReference>
<dbReference type="SMART" id="SM00439">
    <property type="entry name" value="BAH"/>
    <property type="match status" value="1"/>
</dbReference>
<dbReference type="SMART" id="SM01189">
    <property type="entry name" value="ELM2"/>
    <property type="match status" value="1"/>
</dbReference>
<evidence type="ECO:0000259" key="6">
    <source>
        <dbReference type="PROSITE" id="PS50157"/>
    </source>
</evidence>
<dbReference type="PANTHER" id="PTHR10865">
    <property type="entry name" value="METASTASIS-ASSOCIATED PROTEIN AND MESODERM INDUCTION EARLY RESPONSE PROTEIN"/>
    <property type="match status" value="1"/>
</dbReference>